<accession>A0A559K6P2</accession>
<dbReference type="GO" id="GO:0016787">
    <property type="term" value="F:hydrolase activity"/>
    <property type="evidence" value="ECO:0007669"/>
    <property type="project" value="UniProtKB-KW"/>
</dbReference>
<dbReference type="Gene3D" id="3.40.50.1000">
    <property type="entry name" value="HAD superfamily/HAD-like"/>
    <property type="match status" value="1"/>
</dbReference>
<dbReference type="NCBIfam" id="TIGR01549">
    <property type="entry name" value="HAD-SF-IA-v1"/>
    <property type="match status" value="1"/>
</dbReference>
<dbReference type="AlphaFoldDB" id="A0A559K6P2"/>
<dbReference type="InterPro" id="IPR036412">
    <property type="entry name" value="HAD-like_sf"/>
</dbReference>
<dbReference type="InterPro" id="IPR023214">
    <property type="entry name" value="HAD_sf"/>
</dbReference>
<gene>
    <name evidence="4" type="ORF">FPZ49_22475</name>
</gene>
<dbReference type="SFLD" id="SFLDG01129">
    <property type="entry name" value="C1.5:_HAD__Beta-PGM__Phosphata"/>
    <property type="match status" value="1"/>
</dbReference>
<dbReference type="Pfam" id="PF00702">
    <property type="entry name" value="Hydrolase"/>
    <property type="match status" value="1"/>
</dbReference>
<dbReference type="NCBIfam" id="TIGR01509">
    <property type="entry name" value="HAD-SF-IA-v3"/>
    <property type="match status" value="1"/>
</dbReference>
<dbReference type="EMBL" id="VNJI01000032">
    <property type="protein sequence ID" value="TVY07786.1"/>
    <property type="molecule type" value="Genomic_DNA"/>
</dbReference>
<dbReference type="SUPFAM" id="SSF56784">
    <property type="entry name" value="HAD-like"/>
    <property type="match status" value="1"/>
</dbReference>
<dbReference type="SFLD" id="SFLDS00003">
    <property type="entry name" value="Haloacid_Dehalogenase"/>
    <property type="match status" value="1"/>
</dbReference>
<name>A0A559K6P2_9BACL</name>
<keyword evidence="2 4" id="KW-0378">Hydrolase</keyword>
<sequence>MVEKRRYTGLHGIRVILFDLDDTLIHFDDYWKDSLIETFRRHPATKAIDPKILFDLLWERNKVYEQLYHNQVITLREFRNQRLIDTMALMDCEMGEKTADDFNDLHKETSLHFMKADPELVALLTDLSAVYQLVIVTNGLKTRQHDKIDALGIKALFAKDSILISEEVGHEKPDIEMYNQALSRFSVRPEEALFIGDSWKNDVEGPIRAGLRAIWYNRKNELIPRNGIQPYAMIRTIHELREIL</sequence>
<dbReference type="PRINTS" id="PR00413">
    <property type="entry name" value="HADHALOGNASE"/>
</dbReference>
<keyword evidence="3" id="KW-0460">Magnesium</keyword>
<evidence type="ECO:0000256" key="1">
    <source>
        <dbReference type="ARBA" id="ARBA00001946"/>
    </source>
</evidence>
<dbReference type="InterPro" id="IPR051400">
    <property type="entry name" value="HAD-like_hydrolase"/>
</dbReference>
<protein>
    <submittedName>
        <fullName evidence="4">HAD family hydrolase</fullName>
    </submittedName>
</protein>
<organism evidence="4 5">
    <name type="scientific">Paenibacillus cremeus</name>
    <dbReference type="NCBI Taxonomy" id="2163881"/>
    <lineage>
        <taxon>Bacteria</taxon>
        <taxon>Bacillati</taxon>
        <taxon>Bacillota</taxon>
        <taxon>Bacilli</taxon>
        <taxon>Bacillales</taxon>
        <taxon>Paenibacillaceae</taxon>
        <taxon>Paenibacillus</taxon>
    </lineage>
</organism>
<evidence type="ECO:0000256" key="2">
    <source>
        <dbReference type="ARBA" id="ARBA00022801"/>
    </source>
</evidence>
<dbReference type="Gene3D" id="1.20.120.710">
    <property type="entry name" value="Haloacid dehalogenase hydrolase-like domain"/>
    <property type="match status" value="1"/>
</dbReference>
<dbReference type="PANTHER" id="PTHR46470">
    <property type="entry name" value="N-ACYLNEURAMINATE-9-PHOSPHATASE"/>
    <property type="match status" value="1"/>
</dbReference>
<dbReference type="Proteomes" id="UP000317036">
    <property type="component" value="Unassembled WGS sequence"/>
</dbReference>
<reference evidence="4 5" key="1">
    <citation type="submission" date="2019-07" db="EMBL/GenBank/DDBJ databases">
        <authorList>
            <person name="Kim J."/>
        </authorList>
    </citation>
    <scope>NUCLEOTIDE SEQUENCE [LARGE SCALE GENOMIC DNA]</scope>
    <source>
        <strain evidence="4 5">JC52</strain>
    </source>
</reference>
<dbReference type="OrthoDB" id="25198at2"/>
<dbReference type="InterPro" id="IPR006439">
    <property type="entry name" value="HAD-SF_hydro_IA"/>
</dbReference>
<proteinExistence type="predicted"/>
<comment type="caution">
    <text evidence="4">The sequence shown here is derived from an EMBL/GenBank/DDBJ whole genome shotgun (WGS) entry which is preliminary data.</text>
</comment>
<evidence type="ECO:0000256" key="3">
    <source>
        <dbReference type="ARBA" id="ARBA00022842"/>
    </source>
</evidence>
<dbReference type="GO" id="GO:0044281">
    <property type="term" value="P:small molecule metabolic process"/>
    <property type="evidence" value="ECO:0007669"/>
    <property type="project" value="UniProtKB-ARBA"/>
</dbReference>
<comment type="cofactor">
    <cofactor evidence="1">
        <name>Mg(2+)</name>
        <dbReference type="ChEBI" id="CHEBI:18420"/>
    </cofactor>
</comment>
<evidence type="ECO:0000313" key="4">
    <source>
        <dbReference type="EMBL" id="TVY07786.1"/>
    </source>
</evidence>
<keyword evidence="5" id="KW-1185">Reference proteome</keyword>
<evidence type="ECO:0000313" key="5">
    <source>
        <dbReference type="Proteomes" id="UP000317036"/>
    </source>
</evidence>